<sequence>MKAFLLDILSAARHLEYLIVEPVLFRRLCINGVNAANSSVSTAGQNSIDSTNDFSAAGPSNAAM</sequence>
<accession>A0A699RNQ6</accession>
<protein>
    <submittedName>
        <fullName evidence="2">Uncharacterized protein</fullName>
    </submittedName>
</protein>
<feature type="compositionally biased region" description="Polar residues" evidence="1">
    <location>
        <begin position="39"/>
        <end position="54"/>
    </location>
</feature>
<name>A0A699RNQ6_TANCI</name>
<reference evidence="2" key="1">
    <citation type="journal article" date="2019" name="Sci. Rep.">
        <title>Draft genome of Tanacetum cinerariifolium, the natural source of mosquito coil.</title>
        <authorList>
            <person name="Yamashiro T."/>
            <person name="Shiraishi A."/>
            <person name="Satake H."/>
            <person name="Nakayama K."/>
        </authorList>
    </citation>
    <scope>NUCLEOTIDE SEQUENCE</scope>
</reference>
<evidence type="ECO:0000313" key="2">
    <source>
        <dbReference type="EMBL" id="GFC87403.1"/>
    </source>
</evidence>
<organism evidence="2">
    <name type="scientific">Tanacetum cinerariifolium</name>
    <name type="common">Dalmatian daisy</name>
    <name type="synonym">Chrysanthemum cinerariifolium</name>
    <dbReference type="NCBI Taxonomy" id="118510"/>
    <lineage>
        <taxon>Eukaryota</taxon>
        <taxon>Viridiplantae</taxon>
        <taxon>Streptophyta</taxon>
        <taxon>Embryophyta</taxon>
        <taxon>Tracheophyta</taxon>
        <taxon>Spermatophyta</taxon>
        <taxon>Magnoliopsida</taxon>
        <taxon>eudicotyledons</taxon>
        <taxon>Gunneridae</taxon>
        <taxon>Pentapetalae</taxon>
        <taxon>asterids</taxon>
        <taxon>campanulids</taxon>
        <taxon>Asterales</taxon>
        <taxon>Asteraceae</taxon>
        <taxon>Asteroideae</taxon>
        <taxon>Anthemideae</taxon>
        <taxon>Anthemidinae</taxon>
        <taxon>Tanacetum</taxon>
    </lineage>
</organism>
<comment type="caution">
    <text evidence="2">The sequence shown here is derived from an EMBL/GenBank/DDBJ whole genome shotgun (WGS) entry which is preliminary data.</text>
</comment>
<dbReference type="AlphaFoldDB" id="A0A699RNQ6"/>
<gene>
    <name evidence="2" type="ORF">Tci_859373</name>
</gene>
<proteinExistence type="predicted"/>
<feature type="region of interest" description="Disordered" evidence="1">
    <location>
        <begin position="39"/>
        <end position="64"/>
    </location>
</feature>
<evidence type="ECO:0000256" key="1">
    <source>
        <dbReference type="SAM" id="MobiDB-lite"/>
    </source>
</evidence>
<feature type="non-terminal residue" evidence="2">
    <location>
        <position position="64"/>
    </location>
</feature>
<dbReference type="EMBL" id="BKCJ011110082">
    <property type="protein sequence ID" value="GFC87403.1"/>
    <property type="molecule type" value="Genomic_DNA"/>
</dbReference>